<dbReference type="Proteomes" id="UP000008827">
    <property type="component" value="Chromosome 10"/>
</dbReference>
<reference evidence="3" key="2">
    <citation type="submission" date="2018-02" db="UniProtKB">
        <authorList>
            <consortium name="EnsemblPlants"/>
        </authorList>
    </citation>
    <scope>IDENTIFICATION</scope>
    <source>
        <strain evidence="3">Williams 82</strain>
    </source>
</reference>
<dbReference type="EnsemblPlants" id="KRH34965">
    <property type="protein sequence ID" value="KRH34965"/>
    <property type="gene ID" value="GLYMA_10G215600"/>
</dbReference>
<dbReference type="AlphaFoldDB" id="A0A0R0I4G0"/>
<dbReference type="EMBL" id="CM000843">
    <property type="protein sequence ID" value="KRH34965.1"/>
    <property type="molecule type" value="Genomic_DNA"/>
</dbReference>
<organism evidence="2">
    <name type="scientific">Glycine max</name>
    <name type="common">Soybean</name>
    <name type="synonym">Glycine hispida</name>
    <dbReference type="NCBI Taxonomy" id="3847"/>
    <lineage>
        <taxon>Eukaryota</taxon>
        <taxon>Viridiplantae</taxon>
        <taxon>Streptophyta</taxon>
        <taxon>Embryophyta</taxon>
        <taxon>Tracheophyta</taxon>
        <taxon>Spermatophyta</taxon>
        <taxon>Magnoliopsida</taxon>
        <taxon>eudicotyledons</taxon>
        <taxon>Gunneridae</taxon>
        <taxon>Pentapetalae</taxon>
        <taxon>rosids</taxon>
        <taxon>fabids</taxon>
        <taxon>Fabales</taxon>
        <taxon>Fabaceae</taxon>
        <taxon>Papilionoideae</taxon>
        <taxon>50 kb inversion clade</taxon>
        <taxon>NPAAA clade</taxon>
        <taxon>indigoferoid/millettioid clade</taxon>
        <taxon>Phaseoleae</taxon>
        <taxon>Glycine</taxon>
        <taxon>Glycine subgen. Soja</taxon>
    </lineage>
</organism>
<evidence type="ECO:0000256" key="1">
    <source>
        <dbReference type="SAM" id="MobiDB-lite"/>
    </source>
</evidence>
<evidence type="ECO:0000313" key="2">
    <source>
        <dbReference type="EMBL" id="KRH34965.1"/>
    </source>
</evidence>
<sequence>MIIQKCQIPLIYVKLFNPSPLSTLTLLHPYLIQFQLLHHFGSHFSHTFTGSKTPSPSLNISSPKALL</sequence>
<dbReference type="Gramene" id="KRH34965">
    <property type="protein sequence ID" value="KRH34965"/>
    <property type="gene ID" value="GLYMA_10G215600"/>
</dbReference>
<evidence type="ECO:0000313" key="3">
    <source>
        <dbReference type="EnsemblPlants" id="KRH34965"/>
    </source>
</evidence>
<proteinExistence type="predicted"/>
<name>A0A0R0I4G0_SOYBN</name>
<accession>A0A0R0I4G0</accession>
<reference evidence="2" key="3">
    <citation type="submission" date="2018-07" db="EMBL/GenBank/DDBJ databases">
        <title>WGS assembly of Glycine max.</title>
        <authorList>
            <person name="Schmutz J."/>
            <person name="Cannon S."/>
            <person name="Schlueter J."/>
            <person name="Ma J."/>
            <person name="Mitros T."/>
            <person name="Nelson W."/>
            <person name="Hyten D."/>
            <person name="Song Q."/>
            <person name="Thelen J."/>
            <person name="Cheng J."/>
            <person name="Xu D."/>
            <person name="Hellsten U."/>
            <person name="May G."/>
            <person name="Yu Y."/>
            <person name="Sakurai T."/>
            <person name="Umezawa T."/>
            <person name="Bhattacharyya M."/>
            <person name="Sandhu D."/>
            <person name="Valliyodan B."/>
            <person name="Lindquist E."/>
            <person name="Peto M."/>
            <person name="Grant D."/>
            <person name="Shu S."/>
            <person name="Goodstein D."/>
            <person name="Barry K."/>
            <person name="Futrell-Griggs M."/>
            <person name="Abernathy B."/>
            <person name="Du J."/>
            <person name="Tian Z."/>
            <person name="Zhu L."/>
            <person name="Gill N."/>
            <person name="Joshi T."/>
            <person name="Libault M."/>
            <person name="Sethuraman A."/>
            <person name="Zhang X."/>
            <person name="Shinozaki K."/>
            <person name="Nguyen H."/>
            <person name="Wing R."/>
            <person name="Cregan P."/>
            <person name="Specht J."/>
            <person name="Grimwood J."/>
            <person name="Rokhsar D."/>
            <person name="Stacey G."/>
            <person name="Shoemaker R."/>
            <person name="Jackson S."/>
        </authorList>
    </citation>
    <scope>NUCLEOTIDE SEQUENCE</scope>
    <source>
        <tissue evidence="2">Callus</tissue>
    </source>
</reference>
<dbReference type="InParanoid" id="A0A0R0I4G0"/>
<evidence type="ECO:0000313" key="4">
    <source>
        <dbReference type="Proteomes" id="UP000008827"/>
    </source>
</evidence>
<gene>
    <name evidence="2" type="ORF">GLYMA_10G215600</name>
</gene>
<feature type="region of interest" description="Disordered" evidence="1">
    <location>
        <begin position="48"/>
        <end position="67"/>
    </location>
</feature>
<protein>
    <submittedName>
        <fullName evidence="2 3">Uncharacterized protein</fullName>
    </submittedName>
</protein>
<keyword evidence="4" id="KW-1185">Reference proteome</keyword>
<feature type="compositionally biased region" description="Polar residues" evidence="1">
    <location>
        <begin position="51"/>
        <end position="67"/>
    </location>
</feature>
<reference evidence="2 3" key="1">
    <citation type="journal article" date="2010" name="Nature">
        <title>Genome sequence of the palaeopolyploid soybean.</title>
        <authorList>
            <person name="Schmutz J."/>
            <person name="Cannon S.B."/>
            <person name="Schlueter J."/>
            <person name="Ma J."/>
            <person name="Mitros T."/>
            <person name="Nelson W."/>
            <person name="Hyten D.L."/>
            <person name="Song Q."/>
            <person name="Thelen J.J."/>
            <person name="Cheng J."/>
            <person name="Xu D."/>
            <person name="Hellsten U."/>
            <person name="May G.D."/>
            <person name="Yu Y."/>
            <person name="Sakurai T."/>
            <person name="Umezawa T."/>
            <person name="Bhattacharyya M.K."/>
            <person name="Sandhu D."/>
            <person name="Valliyodan B."/>
            <person name="Lindquist E."/>
            <person name="Peto M."/>
            <person name="Grant D."/>
            <person name="Shu S."/>
            <person name="Goodstein D."/>
            <person name="Barry K."/>
            <person name="Futrell-Griggs M."/>
            <person name="Abernathy B."/>
            <person name="Du J."/>
            <person name="Tian Z."/>
            <person name="Zhu L."/>
            <person name="Gill N."/>
            <person name="Joshi T."/>
            <person name="Libault M."/>
            <person name="Sethuraman A."/>
            <person name="Zhang X.-C."/>
            <person name="Shinozaki K."/>
            <person name="Nguyen H.T."/>
            <person name="Wing R.A."/>
            <person name="Cregan P."/>
            <person name="Specht J."/>
            <person name="Grimwood J."/>
            <person name="Rokhsar D."/>
            <person name="Stacey G."/>
            <person name="Shoemaker R.C."/>
            <person name="Jackson S.A."/>
        </authorList>
    </citation>
    <scope>NUCLEOTIDE SEQUENCE [LARGE SCALE GENOMIC DNA]</scope>
    <source>
        <strain evidence="3">cv. Williams 82</strain>
        <tissue evidence="2">Callus</tissue>
    </source>
</reference>